<dbReference type="PANTHER" id="PTHR30419">
    <property type="entry name" value="HTH-TYPE TRANSCRIPTIONAL REGULATOR YBHD"/>
    <property type="match status" value="1"/>
</dbReference>
<keyword evidence="4" id="KW-0804">Transcription</keyword>
<organism evidence="6 7">
    <name type="scientific">Clostridium cadaveris</name>
    <dbReference type="NCBI Taxonomy" id="1529"/>
    <lineage>
        <taxon>Bacteria</taxon>
        <taxon>Bacillati</taxon>
        <taxon>Bacillota</taxon>
        <taxon>Clostridia</taxon>
        <taxon>Eubacteriales</taxon>
        <taxon>Clostridiaceae</taxon>
        <taxon>Clostridium</taxon>
    </lineage>
</organism>
<evidence type="ECO:0000256" key="1">
    <source>
        <dbReference type="ARBA" id="ARBA00009437"/>
    </source>
</evidence>
<dbReference type="Pfam" id="PF00126">
    <property type="entry name" value="HTH_1"/>
    <property type="match status" value="1"/>
</dbReference>
<dbReference type="InterPro" id="IPR036390">
    <property type="entry name" value="WH_DNA-bd_sf"/>
</dbReference>
<reference evidence="6 7" key="1">
    <citation type="submission" date="2016-10" db="EMBL/GenBank/DDBJ databases">
        <authorList>
            <person name="de Groot N.N."/>
        </authorList>
    </citation>
    <scope>NUCLEOTIDE SEQUENCE [LARGE SCALE GENOMIC DNA]</scope>
    <source>
        <strain evidence="6 7">NLAE-zl-G419</strain>
    </source>
</reference>
<dbReference type="GO" id="GO:0003700">
    <property type="term" value="F:DNA-binding transcription factor activity"/>
    <property type="evidence" value="ECO:0007669"/>
    <property type="project" value="InterPro"/>
</dbReference>
<evidence type="ECO:0000313" key="6">
    <source>
        <dbReference type="EMBL" id="SFG19679.1"/>
    </source>
</evidence>
<dbReference type="AlphaFoldDB" id="A0A1I2PX19"/>
<proteinExistence type="inferred from homology"/>
<dbReference type="OrthoDB" id="9803735at2"/>
<dbReference type="Gene3D" id="3.40.190.290">
    <property type="match status" value="1"/>
</dbReference>
<dbReference type="RefSeq" id="WP_074846553.1">
    <property type="nucleotide sequence ID" value="NZ_FOOE01000033.1"/>
</dbReference>
<dbReference type="PRINTS" id="PR00039">
    <property type="entry name" value="HTHLYSR"/>
</dbReference>
<dbReference type="GO" id="GO:0003677">
    <property type="term" value="F:DNA binding"/>
    <property type="evidence" value="ECO:0007669"/>
    <property type="project" value="UniProtKB-KW"/>
</dbReference>
<dbReference type="CDD" id="cd05466">
    <property type="entry name" value="PBP2_LTTR_substrate"/>
    <property type="match status" value="1"/>
</dbReference>
<evidence type="ECO:0000256" key="3">
    <source>
        <dbReference type="ARBA" id="ARBA00023125"/>
    </source>
</evidence>
<dbReference type="Gene3D" id="1.10.10.10">
    <property type="entry name" value="Winged helix-like DNA-binding domain superfamily/Winged helix DNA-binding domain"/>
    <property type="match status" value="1"/>
</dbReference>
<dbReference type="GO" id="GO:0005829">
    <property type="term" value="C:cytosol"/>
    <property type="evidence" value="ECO:0007669"/>
    <property type="project" value="TreeGrafter"/>
</dbReference>
<protein>
    <submittedName>
        <fullName evidence="6">DNA-binding transcriptional regulator, LysR family</fullName>
    </submittedName>
</protein>
<dbReference type="InterPro" id="IPR005119">
    <property type="entry name" value="LysR_subst-bd"/>
</dbReference>
<accession>A0A1I2PX19</accession>
<keyword evidence="7" id="KW-1185">Reference proteome</keyword>
<dbReference type="FunFam" id="1.10.10.10:FF:000001">
    <property type="entry name" value="LysR family transcriptional regulator"/>
    <property type="match status" value="1"/>
</dbReference>
<dbReference type="Pfam" id="PF03466">
    <property type="entry name" value="LysR_substrate"/>
    <property type="match status" value="1"/>
</dbReference>
<sequence>MYSQNVNYVLTIAEERSFSKAAKKLYISQPALSTAILKIEKEIGSKLFDRSTSPIQLSEAGKAYINTARKMVTLEKDLNNYLMDLAELKTGKLSVGGTHFFVSCFLPSILSIYSEKHPGIEIEIFERNSLELEQLLLDGTMDLIVDCYPFNMDLFSIVNIFHETVLLAVPKNFSINNQLRDFQLSYDDIENNRHLSKDCPVLDLNVFKDEPFLFLKQGNHMHDLAVKLCKNSDFEPKIKMIFDQLMTTYSMTVANLGVSFTTDIIVKYCNLASHPVFYKLDTLMAYRKSSITYKKNKYLSKAAQEFIKVVQESI</sequence>
<dbReference type="STRING" id="1529.SAMN04487885_13310"/>
<dbReference type="SUPFAM" id="SSF53850">
    <property type="entry name" value="Periplasmic binding protein-like II"/>
    <property type="match status" value="1"/>
</dbReference>
<keyword evidence="2" id="KW-0805">Transcription regulation</keyword>
<comment type="similarity">
    <text evidence="1">Belongs to the LysR transcriptional regulatory family.</text>
</comment>
<dbReference type="eggNOG" id="COG0583">
    <property type="taxonomic scope" value="Bacteria"/>
</dbReference>
<evidence type="ECO:0000259" key="5">
    <source>
        <dbReference type="PROSITE" id="PS50931"/>
    </source>
</evidence>
<gene>
    <name evidence="6" type="ORF">SAMN04487885_13310</name>
</gene>
<dbReference type="EMBL" id="FOOE01000033">
    <property type="protein sequence ID" value="SFG19679.1"/>
    <property type="molecule type" value="Genomic_DNA"/>
</dbReference>
<evidence type="ECO:0000313" key="7">
    <source>
        <dbReference type="Proteomes" id="UP000182135"/>
    </source>
</evidence>
<dbReference type="SUPFAM" id="SSF46785">
    <property type="entry name" value="Winged helix' DNA-binding domain"/>
    <property type="match status" value="1"/>
</dbReference>
<dbReference type="InterPro" id="IPR036388">
    <property type="entry name" value="WH-like_DNA-bd_sf"/>
</dbReference>
<dbReference type="PROSITE" id="PS50931">
    <property type="entry name" value="HTH_LYSR"/>
    <property type="match status" value="1"/>
</dbReference>
<feature type="domain" description="HTH lysR-type" evidence="5">
    <location>
        <begin position="1"/>
        <end position="58"/>
    </location>
</feature>
<dbReference type="PANTHER" id="PTHR30419:SF8">
    <property type="entry name" value="NITROGEN ASSIMILATION TRANSCRIPTIONAL ACTIVATOR-RELATED"/>
    <property type="match status" value="1"/>
</dbReference>
<dbReference type="Proteomes" id="UP000182135">
    <property type="component" value="Unassembled WGS sequence"/>
</dbReference>
<dbReference type="InterPro" id="IPR050950">
    <property type="entry name" value="HTH-type_LysR_regulators"/>
</dbReference>
<evidence type="ECO:0000256" key="2">
    <source>
        <dbReference type="ARBA" id="ARBA00023015"/>
    </source>
</evidence>
<evidence type="ECO:0000256" key="4">
    <source>
        <dbReference type="ARBA" id="ARBA00023163"/>
    </source>
</evidence>
<name>A0A1I2PX19_9CLOT</name>
<keyword evidence="3 6" id="KW-0238">DNA-binding</keyword>
<dbReference type="InterPro" id="IPR000847">
    <property type="entry name" value="LysR_HTH_N"/>
</dbReference>